<gene>
    <name evidence="3" type="ORF">PG996_005085</name>
</gene>
<feature type="transmembrane region" description="Helical" evidence="2">
    <location>
        <begin position="84"/>
        <end position="106"/>
    </location>
</feature>
<accession>A0ABR1VLK6</accession>
<comment type="caution">
    <text evidence="3">The sequence shown here is derived from an EMBL/GenBank/DDBJ whole genome shotgun (WGS) entry which is preliminary data.</text>
</comment>
<evidence type="ECO:0000256" key="1">
    <source>
        <dbReference type="SAM" id="MobiDB-lite"/>
    </source>
</evidence>
<dbReference type="Proteomes" id="UP001446871">
    <property type="component" value="Unassembled WGS sequence"/>
</dbReference>
<protein>
    <recommendedName>
        <fullName evidence="5">MARVEL domain-containing protein</fullName>
    </recommendedName>
</protein>
<evidence type="ECO:0008006" key="5">
    <source>
        <dbReference type="Google" id="ProtNLM"/>
    </source>
</evidence>
<reference evidence="3 4" key="1">
    <citation type="submission" date="2023-01" db="EMBL/GenBank/DDBJ databases">
        <title>Analysis of 21 Apiospora genomes using comparative genomics revels a genus with tremendous synthesis potential of carbohydrate active enzymes and secondary metabolites.</title>
        <authorList>
            <person name="Sorensen T."/>
        </authorList>
    </citation>
    <scope>NUCLEOTIDE SEQUENCE [LARGE SCALE GENOMIC DNA]</scope>
    <source>
        <strain evidence="3 4">CBS 83171</strain>
    </source>
</reference>
<evidence type="ECO:0000256" key="2">
    <source>
        <dbReference type="SAM" id="Phobius"/>
    </source>
</evidence>
<keyword evidence="2" id="KW-0472">Membrane</keyword>
<keyword evidence="2" id="KW-0812">Transmembrane</keyword>
<feature type="transmembrane region" description="Helical" evidence="2">
    <location>
        <begin position="21"/>
        <end position="39"/>
    </location>
</feature>
<keyword evidence="4" id="KW-1185">Reference proteome</keyword>
<feature type="region of interest" description="Disordered" evidence="1">
    <location>
        <begin position="180"/>
        <end position="214"/>
    </location>
</feature>
<evidence type="ECO:0000313" key="4">
    <source>
        <dbReference type="Proteomes" id="UP001446871"/>
    </source>
</evidence>
<feature type="transmembrane region" description="Helical" evidence="2">
    <location>
        <begin position="59"/>
        <end position="77"/>
    </location>
</feature>
<keyword evidence="2" id="KW-1133">Transmembrane helix</keyword>
<organism evidence="3 4">
    <name type="scientific">Apiospora saccharicola</name>
    <dbReference type="NCBI Taxonomy" id="335842"/>
    <lineage>
        <taxon>Eukaryota</taxon>
        <taxon>Fungi</taxon>
        <taxon>Dikarya</taxon>
        <taxon>Ascomycota</taxon>
        <taxon>Pezizomycotina</taxon>
        <taxon>Sordariomycetes</taxon>
        <taxon>Xylariomycetidae</taxon>
        <taxon>Amphisphaeriales</taxon>
        <taxon>Apiosporaceae</taxon>
        <taxon>Apiospora</taxon>
    </lineage>
</organism>
<sequence>MSYLAKFRASKANRMLQKVARILQFISAVVSLGFFSQRLKSILTRSHDYSKSDGAVEGILAAASLYSLIATLMQFALRHGAPKVLRWLLVLMDILFIGAFIAVAVLTRPNGGPSGENKGGCAKQRGINGLVPQSVRDHFHCRLPLGTFVLAIISTLLHAFTAIFHEIREKVVAHRDHENQVHNEGPGAHGHFTKEQKKHMTKEEKKVAKRNGQL</sequence>
<dbReference type="EMBL" id="JAQQWM010000003">
    <property type="protein sequence ID" value="KAK8071737.1"/>
    <property type="molecule type" value="Genomic_DNA"/>
</dbReference>
<name>A0ABR1VLK6_9PEZI</name>
<feature type="transmembrane region" description="Helical" evidence="2">
    <location>
        <begin position="145"/>
        <end position="165"/>
    </location>
</feature>
<proteinExistence type="predicted"/>
<evidence type="ECO:0000313" key="3">
    <source>
        <dbReference type="EMBL" id="KAK8071737.1"/>
    </source>
</evidence>